<dbReference type="Gene3D" id="1.10.1160.10">
    <property type="entry name" value="Glutamyl-trna Synthetase, Domain 2"/>
    <property type="match status" value="1"/>
</dbReference>
<dbReference type="InterPro" id="IPR014729">
    <property type="entry name" value="Rossmann-like_a/b/a_fold"/>
</dbReference>
<evidence type="ECO:0000259" key="10">
    <source>
        <dbReference type="Pfam" id="PF03950"/>
    </source>
</evidence>
<dbReference type="Gene3D" id="2.40.240.10">
    <property type="entry name" value="Ribosomal Protein L25, Chain P"/>
    <property type="match status" value="2"/>
</dbReference>
<dbReference type="GO" id="GO:0004819">
    <property type="term" value="F:glutamine-tRNA ligase activity"/>
    <property type="evidence" value="ECO:0007669"/>
    <property type="project" value="UniProtKB-UniRule"/>
</dbReference>
<dbReference type="Pfam" id="PF00749">
    <property type="entry name" value="tRNA-synt_1c"/>
    <property type="match status" value="1"/>
</dbReference>
<feature type="short sequence motif" description="'HIGH' region" evidence="7">
    <location>
        <begin position="40"/>
        <end position="50"/>
    </location>
</feature>
<dbReference type="Proteomes" id="UP000184465">
    <property type="component" value="Unassembled WGS sequence"/>
</dbReference>
<dbReference type="EMBL" id="FRAG01000003">
    <property type="protein sequence ID" value="SHJ59403.1"/>
    <property type="molecule type" value="Genomic_DNA"/>
</dbReference>
<dbReference type="InterPro" id="IPR020059">
    <property type="entry name" value="Glu/Gln-tRNA-synth_Ib_codon-bd"/>
</dbReference>
<comment type="caution">
    <text evidence="7">Lacks conserved residue(s) required for the propagation of feature annotation.</text>
</comment>
<organism evidence="12 13">
    <name type="scientific">Paramaledivibacter caminithermalis (strain DSM 15212 / CIP 107654 / DViRD3)</name>
    <name type="common">Clostridium caminithermale</name>
    <dbReference type="NCBI Taxonomy" id="1121301"/>
    <lineage>
        <taxon>Bacteria</taxon>
        <taxon>Bacillati</taxon>
        <taxon>Bacillota</taxon>
        <taxon>Clostridia</taxon>
        <taxon>Peptostreptococcales</taxon>
        <taxon>Caminicellaceae</taxon>
        <taxon>Paramaledivibacter</taxon>
    </lineage>
</organism>
<feature type="domain" description="Glutamyl/glutaminyl-tRNA synthetase class Ib catalytic" evidence="9">
    <location>
        <begin position="34"/>
        <end position="343"/>
    </location>
</feature>
<dbReference type="GO" id="GO:0005829">
    <property type="term" value="C:cytosol"/>
    <property type="evidence" value="ECO:0007669"/>
    <property type="project" value="TreeGrafter"/>
</dbReference>
<dbReference type="HAMAP" id="MF_00126">
    <property type="entry name" value="Gln_tRNA_synth"/>
    <property type="match status" value="1"/>
</dbReference>
<proteinExistence type="inferred from homology"/>
<dbReference type="Pfam" id="PF03950">
    <property type="entry name" value="tRNA-synt_1c_C"/>
    <property type="match status" value="1"/>
</dbReference>
<dbReference type="FunFam" id="3.90.800.10:FF:000001">
    <property type="entry name" value="Glutamine--tRNA ligase"/>
    <property type="match status" value="1"/>
</dbReference>
<evidence type="ECO:0000256" key="7">
    <source>
        <dbReference type="HAMAP-Rule" id="MF_00126"/>
    </source>
</evidence>
<dbReference type="NCBIfam" id="NF011291">
    <property type="entry name" value="PRK14703.1"/>
    <property type="match status" value="1"/>
</dbReference>
<dbReference type="AlphaFoldDB" id="A0A1M6KKD5"/>
<dbReference type="InterPro" id="IPR022861">
    <property type="entry name" value="Gln_tRNA_ligase_bac"/>
</dbReference>
<dbReference type="PANTHER" id="PTHR43097:SF5">
    <property type="entry name" value="GLUTAMATE--TRNA LIGASE"/>
    <property type="match status" value="1"/>
</dbReference>
<evidence type="ECO:0000256" key="2">
    <source>
        <dbReference type="ARBA" id="ARBA00022598"/>
    </source>
</evidence>
<comment type="similarity">
    <text evidence="7 8">Belongs to the class-I aminoacyl-tRNA synthetase family.</text>
</comment>
<dbReference type="InterPro" id="IPR050132">
    <property type="entry name" value="Gln/Glu-tRNA_Ligase"/>
</dbReference>
<gene>
    <name evidence="7" type="primary">glnS</name>
    <name evidence="12" type="ORF">SAMN02745912_00445</name>
</gene>
<comment type="subunit">
    <text evidence="7">Monomer.</text>
</comment>
<dbReference type="InterPro" id="IPR011035">
    <property type="entry name" value="Ribosomal_bL25/Gln-tRNA_synth"/>
</dbReference>
<evidence type="ECO:0000259" key="9">
    <source>
        <dbReference type="Pfam" id="PF00749"/>
    </source>
</evidence>
<keyword evidence="4 7" id="KW-0067">ATP-binding</keyword>
<dbReference type="InterPro" id="IPR004514">
    <property type="entry name" value="Gln-tRNA-synth"/>
</dbReference>
<evidence type="ECO:0000256" key="4">
    <source>
        <dbReference type="ARBA" id="ARBA00022840"/>
    </source>
</evidence>
<evidence type="ECO:0000256" key="3">
    <source>
        <dbReference type="ARBA" id="ARBA00022741"/>
    </source>
</evidence>
<dbReference type="NCBIfam" id="TIGR00440">
    <property type="entry name" value="glnS"/>
    <property type="match status" value="1"/>
</dbReference>
<dbReference type="InterPro" id="IPR020056">
    <property type="entry name" value="Rbsml_bL25/Gln-tRNA_synth_N"/>
</dbReference>
<dbReference type="FunFam" id="1.10.1160.10:FF:000001">
    <property type="entry name" value="Glutamine--tRNA ligase"/>
    <property type="match status" value="1"/>
</dbReference>
<dbReference type="SUPFAM" id="SSF50715">
    <property type="entry name" value="Ribosomal protein L25-like"/>
    <property type="match status" value="1"/>
</dbReference>
<keyword evidence="3 7" id="KW-0547">Nucleotide-binding</keyword>
<dbReference type="GO" id="GO:0005524">
    <property type="term" value="F:ATP binding"/>
    <property type="evidence" value="ECO:0007669"/>
    <property type="project" value="UniProtKB-UniRule"/>
</dbReference>
<dbReference type="EC" id="6.1.1.18" evidence="7"/>
<dbReference type="GO" id="GO:0006425">
    <property type="term" value="P:glutaminyl-tRNA aminoacylation"/>
    <property type="evidence" value="ECO:0007669"/>
    <property type="project" value="UniProtKB-UniRule"/>
</dbReference>
<protein>
    <recommendedName>
        <fullName evidence="7">Glutamine--tRNA ligase</fullName>
        <ecNumber evidence="7">6.1.1.18</ecNumber>
    </recommendedName>
    <alternativeName>
        <fullName evidence="7">Glutaminyl-tRNA synthetase</fullName>
        <shortName evidence="7">GlnRS</shortName>
    </alternativeName>
</protein>
<evidence type="ECO:0000313" key="13">
    <source>
        <dbReference type="Proteomes" id="UP000184465"/>
    </source>
</evidence>
<dbReference type="Gene3D" id="3.40.50.620">
    <property type="entry name" value="HUPs"/>
    <property type="match status" value="1"/>
</dbReference>
<feature type="binding site" evidence="7">
    <location>
        <begin position="47"/>
        <end position="53"/>
    </location>
    <ligand>
        <name>ATP</name>
        <dbReference type="ChEBI" id="CHEBI:30616"/>
    </ligand>
</feature>
<feature type="domain" description="Glutamyl/glutaminyl-tRNA synthetase class Ib anti-codon binding" evidence="10">
    <location>
        <begin position="346"/>
        <end position="447"/>
    </location>
</feature>
<evidence type="ECO:0000259" key="11">
    <source>
        <dbReference type="Pfam" id="PF20974"/>
    </source>
</evidence>
<keyword evidence="6 7" id="KW-0030">Aminoacyl-tRNA synthetase</keyword>
<dbReference type="STRING" id="1121301.SAMN02745912_00445"/>
<sequence>MSANSDKDNNIPMASNFIHNIINKDLEEGVYDRVHTRFPPEPNGYLHIGHAKAINIDFGTAEKYGGLCNLRFDDTNPSKEDVEYVNSIQEDIRWLGYDWEDRMYYASDYFNKFYEYAVKLIKKGKAYVCDLTAEEIREYRGTLTEPGKESPYRNRSVEENLELFEKMKNGEFEEGSRVLRAKIDMTSPNLNMRDPVLYRIQYSTHHRTGDEWCIYPMYDYAHPLEDAIEGVTHSLCSLEFEDHRPLYDWVLKECEFKNPPKQIEFARLNLTGTVMSKRKLRELVEENYVDGWDDPRMPTLSALRRRGYTPEAIKDFLDRVGVSKSNSIVDMAMLEHCIRDDLKLKAPRVMAVLNPLKVVITNYPEGQIEWLDADNNPENPEMGMRKIPFSRVVYIEKEDFMEEPPKKYKRLSPGVEVRLRHAYFIKCEEVIKDEKTGEILELRCTYDPQTKSGTGFKERKPKGTIHWVSAEHGVKAEVRLYDRLLLDEEKEVEDWKENLNPDSLKVLGNAFVEAGLKDADPGSSYQFLRHGYFCIDTKDSKKDFLVINRIVPLKDSWKKRK</sequence>
<reference evidence="12 13" key="1">
    <citation type="submission" date="2016-11" db="EMBL/GenBank/DDBJ databases">
        <authorList>
            <person name="Jaros S."/>
            <person name="Januszkiewicz K."/>
            <person name="Wedrychowicz H."/>
        </authorList>
    </citation>
    <scope>NUCLEOTIDE SEQUENCE [LARGE SCALE GENOMIC DNA]</scope>
    <source>
        <strain evidence="12 13">DSM 15212</strain>
    </source>
</reference>
<evidence type="ECO:0000256" key="6">
    <source>
        <dbReference type="ARBA" id="ARBA00023146"/>
    </source>
</evidence>
<evidence type="ECO:0000313" key="12">
    <source>
        <dbReference type="EMBL" id="SHJ59403.1"/>
    </source>
</evidence>
<evidence type="ECO:0000256" key="8">
    <source>
        <dbReference type="RuleBase" id="RU363037"/>
    </source>
</evidence>
<feature type="domain" description="tRNA synthetases class I (E and Q) anti-codon binding" evidence="11">
    <location>
        <begin position="464"/>
        <end position="536"/>
    </location>
</feature>
<feature type="binding site" evidence="7">
    <location>
        <position position="218"/>
    </location>
    <ligand>
        <name>L-glutamine</name>
        <dbReference type="ChEBI" id="CHEBI:58359"/>
    </ligand>
</feature>
<keyword evidence="13" id="KW-1185">Reference proteome</keyword>
<dbReference type="CDD" id="cd00807">
    <property type="entry name" value="GlnRS_core"/>
    <property type="match status" value="1"/>
</dbReference>
<dbReference type="InterPro" id="IPR020061">
    <property type="entry name" value="Glu_tRNA_lig_a-bdl"/>
</dbReference>
<keyword evidence="2 7" id="KW-0436">Ligase</keyword>
<keyword evidence="1 7" id="KW-0963">Cytoplasm</keyword>
<dbReference type="Gene3D" id="3.90.800.10">
    <property type="entry name" value="Glutamyl-tRNA Synthetase, Domain 3"/>
    <property type="match status" value="1"/>
</dbReference>
<name>A0A1M6KKD5_PARC5</name>
<dbReference type="PRINTS" id="PR00987">
    <property type="entry name" value="TRNASYNTHGLU"/>
</dbReference>
<dbReference type="RefSeq" id="WP_073146752.1">
    <property type="nucleotide sequence ID" value="NZ_FRAG01000003.1"/>
</dbReference>
<comment type="catalytic activity">
    <reaction evidence="7">
        <text>tRNA(Gln) + L-glutamine + ATP = L-glutaminyl-tRNA(Gln) + AMP + diphosphate</text>
        <dbReference type="Rhea" id="RHEA:20121"/>
        <dbReference type="Rhea" id="RHEA-COMP:9662"/>
        <dbReference type="Rhea" id="RHEA-COMP:9681"/>
        <dbReference type="ChEBI" id="CHEBI:30616"/>
        <dbReference type="ChEBI" id="CHEBI:33019"/>
        <dbReference type="ChEBI" id="CHEBI:58359"/>
        <dbReference type="ChEBI" id="CHEBI:78442"/>
        <dbReference type="ChEBI" id="CHEBI:78521"/>
        <dbReference type="ChEBI" id="CHEBI:456215"/>
        <dbReference type="EC" id="6.1.1.18"/>
    </reaction>
</comment>
<comment type="subcellular location">
    <subcellularLocation>
        <location evidence="7">Cytoplasm</location>
    </subcellularLocation>
</comment>
<accession>A0A1M6KKD5</accession>
<dbReference type="InterPro" id="IPR020058">
    <property type="entry name" value="Glu/Gln-tRNA-synth_Ib_cat-dom"/>
</dbReference>
<evidence type="ECO:0000256" key="5">
    <source>
        <dbReference type="ARBA" id="ARBA00022917"/>
    </source>
</evidence>
<dbReference type="OrthoDB" id="9801560at2"/>
<feature type="binding site" evidence="7">
    <location>
        <begin position="267"/>
        <end position="268"/>
    </location>
    <ligand>
        <name>ATP</name>
        <dbReference type="ChEBI" id="CHEBI:30616"/>
    </ligand>
</feature>
<dbReference type="GO" id="GO:0006424">
    <property type="term" value="P:glutamyl-tRNA aminoacylation"/>
    <property type="evidence" value="ECO:0007669"/>
    <property type="project" value="UniProtKB-UniRule"/>
</dbReference>
<dbReference type="FunFam" id="3.40.50.620:FF:000037">
    <property type="entry name" value="Glutamine--tRNA ligase cytoplasmic"/>
    <property type="match status" value="1"/>
</dbReference>
<keyword evidence="5 7" id="KW-0648">Protein biosynthesis</keyword>
<feature type="binding site" evidence="7">
    <location>
        <begin position="41"/>
        <end position="43"/>
    </location>
    <ligand>
        <name>ATP</name>
        <dbReference type="ChEBI" id="CHEBI:30616"/>
    </ligand>
</feature>
<dbReference type="PANTHER" id="PTHR43097">
    <property type="entry name" value="GLUTAMINE-TRNA LIGASE"/>
    <property type="match status" value="1"/>
</dbReference>
<dbReference type="InterPro" id="IPR049437">
    <property type="entry name" value="tRNA-synt_1c_C2"/>
</dbReference>
<dbReference type="FunFam" id="2.40.240.10:FF:000001">
    <property type="entry name" value="Glutamine--tRNA ligase"/>
    <property type="match status" value="1"/>
</dbReference>
<dbReference type="SUPFAM" id="SSF52374">
    <property type="entry name" value="Nucleotidylyl transferase"/>
    <property type="match status" value="1"/>
</dbReference>
<dbReference type="Pfam" id="PF20974">
    <property type="entry name" value="tRNA-synt_1c_C2"/>
    <property type="match status" value="1"/>
</dbReference>
<feature type="short sequence motif" description="'KMSKS' region" evidence="7">
    <location>
        <begin position="274"/>
        <end position="278"/>
    </location>
</feature>
<feature type="binding site" evidence="7">
    <location>
        <position position="73"/>
    </location>
    <ligand>
        <name>L-glutamine</name>
        <dbReference type="ChEBI" id="CHEBI:58359"/>
    </ligand>
</feature>
<dbReference type="InterPro" id="IPR000924">
    <property type="entry name" value="Glu/Gln-tRNA-synth"/>
</dbReference>
<evidence type="ECO:0000256" key="1">
    <source>
        <dbReference type="ARBA" id="ARBA00022490"/>
    </source>
</evidence>
<feature type="binding site" evidence="7">
    <location>
        <begin position="275"/>
        <end position="277"/>
    </location>
    <ligand>
        <name>ATP</name>
        <dbReference type="ChEBI" id="CHEBI:30616"/>
    </ligand>
</feature>